<evidence type="ECO:0000256" key="1">
    <source>
        <dbReference type="SAM" id="Phobius"/>
    </source>
</evidence>
<dbReference type="Pfam" id="PF13858">
    <property type="entry name" value="DUF4199"/>
    <property type="match status" value="1"/>
</dbReference>
<name>A0AAP2GRG1_9BACT</name>
<organism evidence="2 3">
    <name type="scientific">Chryseosolibacter histidini</name>
    <dbReference type="NCBI Taxonomy" id="2782349"/>
    <lineage>
        <taxon>Bacteria</taxon>
        <taxon>Pseudomonadati</taxon>
        <taxon>Bacteroidota</taxon>
        <taxon>Cytophagia</taxon>
        <taxon>Cytophagales</taxon>
        <taxon>Chryseotaleaceae</taxon>
        <taxon>Chryseosolibacter</taxon>
    </lineage>
</organism>
<feature type="transmembrane region" description="Helical" evidence="1">
    <location>
        <begin position="121"/>
        <end position="143"/>
    </location>
</feature>
<dbReference type="EMBL" id="JAHESF010000032">
    <property type="protein sequence ID" value="MBT1699955.1"/>
    <property type="molecule type" value="Genomic_DNA"/>
</dbReference>
<dbReference type="Proteomes" id="UP001319200">
    <property type="component" value="Unassembled WGS sequence"/>
</dbReference>
<keyword evidence="1" id="KW-0812">Transmembrane</keyword>
<evidence type="ECO:0000313" key="3">
    <source>
        <dbReference type="Proteomes" id="UP001319200"/>
    </source>
</evidence>
<keyword evidence="1" id="KW-0472">Membrane</keyword>
<feature type="transmembrane region" description="Helical" evidence="1">
    <location>
        <begin position="41"/>
        <end position="59"/>
    </location>
</feature>
<sequence length="153" mass="17196">MKNLNLWNRPDRIPEIYGTLIALGLIVYFFVMYALGLVHIIELRLLNLFIMLGGIYSAMKQYKRTHAGHLNYFRGLSIGVATSVIGASTFAAFLLLYLKADQNLMASIIEREPMGRFLNEYIAAAAVTLEGTFSGMTITYLLLNYVETDKATM</sequence>
<protein>
    <submittedName>
        <fullName evidence="2">DUF4199 family protein</fullName>
    </submittedName>
</protein>
<dbReference type="InterPro" id="IPR025250">
    <property type="entry name" value="DUF4199"/>
</dbReference>
<feature type="transmembrane region" description="Helical" evidence="1">
    <location>
        <begin position="71"/>
        <end position="98"/>
    </location>
</feature>
<dbReference type="AlphaFoldDB" id="A0AAP2GRG1"/>
<proteinExistence type="predicted"/>
<keyword evidence="3" id="KW-1185">Reference proteome</keyword>
<comment type="caution">
    <text evidence="2">The sequence shown here is derived from an EMBL/GenBank/DDBJ whole genome shotgun (WGS) entry which is preliminary data.</text>
</comment>
<feature type="transmembrane region" description="Helical" evidence="1">
    <location>
        <begin position="16"/>
        <end position="35"/>
    </location>
</feature>
<reference evidence="2 3" key="1">
    <citation type="submission" date="2021-05" db="EMBL/GenBank/DDBJ databases">
        <title>A Polyphasic approach of four new species of the genus Ohtaekwangia: Ohtaekwangia histidinii sp. nov., Ohtaekwangia cretensis sp. nov., Ohtaekwangia indiensis sp. nov., Ohtaekwangia reichenbachii sp. nov. from diverse environment.</title>
        <authorList>
            <person name="Octaviana S."/>
        </authorList>
    </citation>
    <scope>NUCLEOTIDE SEQUENCE [LARGE SCALE GENOMIC DNA]</scope>
    <source>
        <strain evidence="2 3">PWU4</strain>
    </source>
</reference>
<gene>
    <name evidence="2" type="ORF">KK083_23920</name>
</gene>
<evidence type="ECO:0000313" key="2">
    <source>
        <dbReference type="EMBL" id="MBT1699955.1"/>
    </source>
</evidence>
<accession>A0AAP2GRG1</accession>
<keyword evidence="1" id="KW-1133">Transmembrane helix</keyword>
<dbReference type="RefSeq" id="WP_254168232.1">
    <property type="nucleotide sequence ID" value="NZ_JAHESF010000032.1"/>
</dbReference>